<gene>
    <name evidence="5" type="primary">gpmA</name>
    <name evidence="5" type="ORF">GCM10007298_03040</name>
</gene>
<dbReference type="CDD" id="cd07067">
    <property type="entry name" value="HP_PGM_like"/>
    <property type="match status" value="1"/>
</dbReference>
<dbReference type="InterPro" id="IPR005952">
    <property type="entry name" value="Phosphogly_mut1"/>
</dbReference>
<dbReference type="RefSeq" id="WP_188486266.1">
    <property type="nucleotide sequence ID" value="NZ_BMCS01000001.1"/>
</dbReference>
<dbReference type="InterPro" id="IPR029033">
    <property type="entry name" value="His_PPase_superfam"/>
</dbReference>
<dbReference type="SUPFAM" id="SSF53254">
    <property type="entry name" value="Phosphoglycerate mutase-like"/>
    <property type="match status" value="1"/>
</dbReference>
<name>A0ABQ1U6Z4_9NOCA</name>
<dbReference type="PROSITE" id="PS00175">
    <property type="entry name" value="PG_MUTASE"/>
    <property type="match status" value="1"/>
</dbReference>
<dbReference type="PANTHER" id="PTHR11931">
    <property type="entry name" value="PHOSPHOGLYCERATE MUTASE"/>
    <property type="match status" value="1"/>
</dbReference>
<keyword evidence="2" id="KW-0324">Glycolysis</keyword>
<keyword evidence="3" id="KW-0413">Isomerase</keyword>
<keyword evidence="6" id="KW-1185">Reference proteome</keyword>
<protein>
    <recommendedName>
        <fullName evidence="4">2,3-bisphosphoglycerate-dependent phosphoglycerate mutase</fullName>
        <ecNumber evidence="4">5.4.2.11</ecNumber>
    </recommendedName>
</protein>
<organism evidence="5 6">
    <name type="scientific">Williamsia phyllosphaerae</name>
    <dbReference type="NCBI Taxonomy" id="885042"/>
    <lineage>
        <taxon>Bacteria</taxon>
        <taxon>Bacillati</taxon>
        <taxon>Actinomycetota</taxon>
        <taxon>Actinomycetes</taxon>
        <taxon>Mycobacteriales</taxon>
        <taxon>Nocardiaceae</taxon>
        <taxon>Williamsia</taxon>
    </lineage>
</organism>
<evidence type="ECO:0000256" key="2">
    <source>
        <dbReference type="ARBA" id="ARBA00023152"/>
    </source>
</evidence>
<dbReference type="Pfam" id="PF00300">
    <property type="entry name" value="His_Phos_1"/>
    <property type="match status" value="2"/>
</dbReference>
<proteinExistence type="inferred from homology"/>
<evidence type="ECO:0000256" key="3">
    <source>
        <dbReference type="ARBA" id="ARBA00023235"/>
    </source>
</evidence>
<comment type="pathway">
    <text evidence="4">Carbohydrate degradation; glycolysis; pyruvate from D-glyceraldehyde 3-phosphate: step 3/5.</text>
</comment>
<dbReference type="SMART" id="SM00855">
    <property type="entry name" value="PGAM"/>
    <property type="match status" value="1"/>
</dbReference>
<accession>A0ABQ1U6Z4</accession>
<dbReference type="EMBL" id="BMCS01000001">
    <property type="protein sequence ID" value="GGF10471.1"/>
    <property type="molecule type" value="Genomic_DNA"/>
</dbReference>
<dbReference type="NCBIfam" id="TIGR01258">
    <property type="entry name" value="pgm_1"/>
    <property type="match status" value="1"/>
</dbReference>
<reference evidence="6" key="1">
    <citation type="journal article" date="2019" name="Int. J. Syst. Evol. Microbiol.">
        <title>The Global Catalogue of Microorganisms (GCM) 10K type strain sequencing project: providing services to taxonomists for standard genome sequencing and annotation.</title>
        <authorList>
            <consortium name="The Broad Institute Genomics Platform"/>
            <consortium name="The Broad Institute Genome Sequencing Center for Infectious Disease"/>
            <person name="Wu L."/>
            <person name="Ma J."/>
        </authorList>
    </citation>
    <scope>NUCLEOTIDE SEQUENCE [LARGE SCALE GENOMIC DNA]</scope>
    <source>
        <strain evidence="6">CCM 7855</strain>
    </source>
</reference>
<dbReference type="InterPro" id="IPR001345">
    <property type="entry name" value="PG/BPGM_mutase_AS"/>
</dbReference>
<dbReference type="EC" id="5.4.2.11" evidence="4"/>
<evidence type="ECO:0000256" key="4">
    <source>
        <dbReference type="RuleBase" id="RU004512"/>
    </source>
</evidence>
<evidence type="ECO:0000313" key="6">
    <source>
        <dbReference type="Proteomes" id="UP000632454"/>
    </source>
</evidence>
<comment type="similarity">
    <text evidence="1">Belongs to the phosphoglycerate mutase family. BPG-dependent PGAM subfamily.</text>
</comment>
<sequence>MTEGRLVIVRHGESVTNAARVFTGWLDVELTMRGRSEATRVGQTLAETDCIPDIMHTSTLSRSQESARLICEALPRSLDAHITAHRSLDERHYGAFTGRDKSEVLGAVGPEFFDEARNSLIVPPPPLSGNDLARLRNSRWPSSRLSLTGTLTESLGDVVLRVSRFWQETLSSELGAGATVLVVAHGNSLRALLVVIEHLTQSELAARRLGTGEPLLYRFGHDFSPTVHGGETMKPPPTEQV</sequence>
<comment type="caution">
    <text evidence="5">The sequence shown here is derived from an EMBL/GenBank/DDBJ whole genome shotgun (WGS) entry which is preliminary data.</text>
</comment>
<comment type="catalytic activity">
    <reaction evidence="4">
        <text>(2R)-2-phosphoglycerate = (2R)-3-phosphoglycerate</text>
        <dbReference type="Rhea" id="RHEA:15901"/>
        <dbReference type="ChEBI" id="CHEBI:58272"/>
        <dbReference type="ChEBI" id="CHEBI:58289"/>
        <dbReference type="EC" id="5.4.2.11"/>
    </reaction>
</comment>
<comment type="function">
    <text evidence="4">Catalyzes the interconversion of 2-phosphoglycerate and 3-phosphoglycerate.</text>
</comment>
<dbReference type="Gene3D" id="3.40.50.1240">
    <property type="entry name" value="Phosphoglycerate mutase-like"/>
    <property type="match status" value="1"/>
</dbReference>
<dbReference type="Proteomes" id="UP000632454">
    <property type="component" value="Unassembled WGS sequence"/>
</dbReference>
<dbReference type="PIRSF" id="PIRSF000709">
    <property type="entry name" value="6PFK_2-Ptase"/>
    <property type="match status" value="1"/>
</dbReference>
<evidence type="ECO:0000313" key="5">
    <source>
        <dbReference type="EMBL" id="GGF10471.1"/>
    </source>
</evidence>
<dbReference type="InterPro" id="IPR013078">
    <property type="entry name" value="His_Pase_superF_clade-1"/>
</dbReference>
<evidence type="ECO:0000256" key="1">
    <source>
        <dbReference type="ARBA" id="ARBA00006717"/>
    </source>
</evidence>